<accession>A0AAD4F145</accession>
<keyword evidence="2" id="KW-0472">Membrane</keyword>
<evidence type="ECO:0000256" key="2">
    <source>
        <dbReference type="SAM" id="Phobius"/>
    </source>
</evidence>
<evidence type="ECO:0000313" key="4">
    <source>
        <dbReference type="Proteomes" id="UP001197093"/>
    </source>
</evidence>
<feature type="transmembrane region" description="Helical" evidence="2">
    <location>
        <begin position="52"/>
        <end position="74"/>
    </location>
</feature>
<reference evidence="3" key="1">
    <citation type="submission" date="2023-02" db="EMBL/GenBank/DDBJ databases">
        <authorList>
            <person name="Palmer J.M."/>
        </authorList>
    </citation>
    <scope>NUCLEOTIDE SEQUENCE</scope>
    <source>
        <strain evidence="3">FW57</strain>
    </source>
</reference>
<evidence type="ECO:0000313" key="3">
    <source>
        <dbReference type="EMBL" id="KAG7291141.1"/>
    </source>
</evidence>
<feature type="transmembrane region" description="Helical" evidence="2">
    <location>
        <begin position="80"/>
        <end position="101"/>
    </location>
</feature>
<dbReference type="AlphaFoldDB" id="A0AAD4F145"/>
<gene>
    <name evidence="3" type="ORF">NEMBOFW57_001152</name>
</gene>
<dbReference type="EMBL" id="JAHCVI010000001">
    <property type="protein sequence ID" value="KAG7291141.1"/>
    <property type="molecule type" value="Genomic_DNA"/>
</dbReference>
<evidence type="ECO:0000256" key="1">
    <source>
        <dbReference type="SAM" id="MobiDB-lite"/>
    </source>
</evidence>
<name>A0AAD4F145_9PEZI</name>
<organism evidence="3 4">
    <name type="scientific">Staphylotrichum longicolle</name>
    <dbReference type="NCBI Taxonomy" id="669026"/>
    <lineage>
        <taxon>Eukaryota</taxon>
        <taxon>Fungi</taxon>
        <taxon>Dikarya</taxon>
        <taxon>Ascomycota</taxon>
        <taxon>Pezizomycotina</taxon>
        <taxon>Sordariomycetes</taxon>
        <taxon>Sordariomycetidae</taxon>
        <taxon>Sordariales</taxon>
        <taxon>Chaetomiaceae</taxon>
        <taxon>Staphylotrichum</taxon>
    </lineage>
</organism>
<feature type="compositionally biased region" description="Low complexity" evidence="1">
    <location>
        <begin position="8"/>
        <end position="22"/>
    </location>
</feature>
<sequence length="184" mass="19514">MPITLPVSTPSGPTGTTTTPPSHSNNPLHGHLTTLKSHLFRPLDLSTTRGKCAAATVVCRVLYGLVHSVLFGVLRKGSSAAWGLFYLIVDPVVVITAVRLIEAAVGGRRVFGRRIGEGFFDLFMVACGVVHVLYLVFLFFMVVSFAIFFGVTGGTFMTIVGAVILPVAVLALMPEDDGEGLGLP</sequence>
<feature type="region of interest" description="Disordered" evidence="1">
    <location>
        <begin position="1"/>
        <end position="28"/>
    </location>
</feature>
<keyword evidence="4" id="KW-1185">Reference proteome</keyword>
<comment type="caution">
    <text evidence="3">The sequence shown here is derived from an EMBL/GenBank/DDBJ whole genome shotgun (WGS) entry which is preliminary data.</text>
</comment>
<protein>
    <submittedName>
        <fullName evidence="3">Uncharacterized protein</fullName>
    </submittedName>
</protein>
<dbReference type="Proteomes" id="UP001197093">
    <property type="component" value="Unassembled WGS sequence"/>
</dbReference>
<feature type="transmembrane region" description="Helical" evidence="2">
    <location>
        <begin position="122"/>
        <end position="149"/>
    </location>
</feature>
<keyword evidence="2" id="KW-0812">Transmembrane</keyword>
<proteinExistence type="predicted"/>
<feature type="transmembrane region" description="Helical" evidence="2">
    <location>
        <begin position="155"/>
        <end position="173"/>
    </location>
</feature>
<keyword evidence="2" id="KW-1133">Transmembrane helix</keyword>